<proteinExistence type="predicted"/>
<gene>
    <name evidence="5" type="ORF">BECKDK2373C_GA0170839_108912</name>
</gene>
<feature type="repeat" description="WD" evidence="3">
    <location>
        <begin position="248"/>
        <end position="283"/>
    </location>
</feature>
<dbReference type="Pfam" id="PF00400">
    <property type="entry name" value="WD40"/>
    <property type="match status" value="6"/>
</dbReference>
<dbReference type="PANTHER" id="PTHR19848:SF8">
    <property type="entry name" value="F-BOX AND WD REPEAT DOMAIN CONTAINING 7"/>
    <property type="match status" value="1"/>
</dbReference>
<keyword evidence="2" id="KW-0677">Repeat</keyword>
<feature type="repeat" description="WD" evidence="3">
    <location>
        <begin position="121"/>
        <end position="163"/>
    </location>
</feature>
<evidence type="ECO:0000256" key="4">
    <source>
        <dbReference type="SAM" id="MobiDB-lite"/>
    </source>
</evidence>
<feature type="repeat" description="WD" evidence="3">
    <location>
        <begin position="164"/>
        <end position="205"/>
    </location>
</feature>
<dbReference type="AlphaFoldDB" id="A0A450T4D6"/>
<dbReference type="InterPro" id="IPR036322">
    <property type="entry name" value="WD40_repeat_dom_sf"/>
</dbReference>
<dbReference type="Gene3D" id="2.130.10.10">
    <property type="entry name" value="YVTN repeat-like/Quinoprotein amine dehydrogenase"/>
    <property type="match status" value="2"/>
</dbReference>
<evidence type="ECO:0000256" key="3">
    <source>
        <dbReference type="PROSITE-ProRule" id="PRU00221"/>
    </source>
</evidence>
<protein>
    <submittedName>
        <fullName evidence="5">Small GTP-binding protein domain-containing protein</fullName>
    </submittedName>
</protein>
<dbReference type="InterPro" id="IPR015943">
    <property type="entry name" value="WD40/YVTN_repeat-like_dom_sf"/>
</dbReference>
<dbReference type="InterPro" id="IPR001680">
    <property type="entry name" value="WD40_rpt"/>
</dbReference>
<dbReference type="SMART" id="SM00175">
    <property type="entry name" value="RAB"/>
    <property type="match status" value="1"/>
</dbReference>
<feature type="region of interest" description="Disordered" evidence="4">
    <location>
        <begin position="712"/>
        <end position="744"/>
    </location>
</feature>
<feature type="compositionally biased region" description="Basic and acidic residues" evidence="4">
    <location>
        <begin position="542"/>
        <end position="558"/>
    </location>
</feature>
<reference evidence="5" key="1">
    <citation type="submission" date="2019-02" db="EMBL/GenBank/DDBJ databases">
        <authorList>
            <person name="Gruber-Vodicka R. H."/>
            <person name="Seah K. B. B."/>
        </authorList>
    </citation>
    <scope>NUCLEOTIDE SEQUENCE</scope>
    <source>
        <strain evidence="5">BECK_DK161</strain>
    </source>
</reference>
<evidence type="ECO:0000313" key="5">
    <source>
        <dbReference type="EMBL" id="VFJ61471.1"/>
    </source>
</evidence>
<dbReference type="PANTHER" id="PTHR19848">
    <property type="entry name" value="WD40 REPEAT PROTEIN"/>
    <property type="match status" value="1"/>
</dbReference>
<accession>A0A450T4D6</accession>
<dbReference type="SMART" id="SM00174">
    <property type="entry name" value="RHO"/>
    <property type="match status" value="1"/>
</dbReference>
<dbReference type="PROSITE" id="PS50294">
    <property type="entry name" value="WD_REPEATS_REGION"/>
    <property type="match status" value="5"/>
</dbReference>
<feature type="repeat" description="WD" evidence="3">
    <location>
        <begin position="38"/>
        <end position="79"/>
    </location>
</feature>
<dbReference type="PROSITE" id="PS00678">
    <property type="entry name" value="WD_REPEATS_1"/>
    <property type="match status" value="2"/>
</dbReference>
<dbReference type="InterPro" id="IPR020472">
    <property type="entry name" value="WD40_PAC1"/>
</dbReference>
<dbReference type="SUPFAM" id="SSF52540">
    <property type="entry name" value="P-loop containing nucleoside triphosphate hydrolases"/>
    <property type="match status" value="1"/>
</dbReference>
<dbReference type="PRINTS" id="PR00449">
    <property type="entry name" value="RASTRNSFRMNG"/>
</dbReference>
<feature type="region of interest" description="Disordered" evidence="4">
    <location>
        <begin position="542"/>
        <end position="569"/>
    </location>
</feature>
<dbReference type="EMBL" id="CAADEY010000089">
    <property type="protein sequence ID" value="VFJ61471.1"/>
    <property type="molecule type" value="Genomic_DNA"/>
</dbReference>
<dbReference type="InterPro" id="IPR027417">
    <property type="entry name" value="P-loop_NTPase"/>
</dbReference>
<sequence>MTRKQQAPPRQTAEQTPSQPPKQTPKTPHPALTLRHTLRGHMGSVFKMALSPDGRTLASPSQDSTVRLWAVASGRCLQTLAHQEAVVCVGWSTDGATLATGADDNKVYLWDAATGQRMRMLAGHGDMVNDIAWSPDGTCLAFCSEEDQTIRLWEAGSERVLRELRGHTGSVASIAWSPDGRRLCSGAWDGTVKLWNAETGEAIRTLQGYERTVWSAAWSPNGHYIASGSSGKTVRIRDADTGQEQYVLEGHTADVVSVSFLDDGRLLASLDYDGAVIFWRTDTWAEALRLEKIGEVHDLISNLAVHPTLPVMAAPGPSDSEINLWALDFARLRGAEAATSSVFYVNAKAVLLGESGVGKSGLGIRMAERKFRKTESTHGAQFWHFPTEQLPGLPANVQAELTLWDLAGQPEYRLTHQLFLDDTDAALLLFDCSDAADPFRGVPYWAKALKKHAPEAKKLLVSARCDVSPVTVHEQEINRTLAEYGLDRYFTTCAHTGAGVEALFAHLMEAIAWEQLPRTSTPKLFQVIREFLLEQKQKIVDRKPGQTDRQASKVDLHPGDVGLHPGDGNPLSSTGSLLSMAAIRTASEERFTERAIKPEELDTVVSLLQSRGLVYRLEPRPGVAWILLRPELINQYGASIIQAARNHPDGIGAVAERDVLTGAIVFTGFERLPRAEEAIVLESTAELLIRHDLCFREMGYLVFPSQINVARPAPDNSASTTNALKGAFAHPTGPPSPLPDAIPRRSAKTPLFLQGTQLPKNW</sequence>
<dbReference type="InterPro" id="IPR019775">
    <property type="entry name" value="WD40_repeat_CS"/>
</dbReference>
<name>A0A450T4D6_9GAMM</name>
<dbReference type="PROSITE" id="PS50082">
    <property type="entry name" value="WD_REPEATS_2"/>
    <property type="match status" value="6"/>
</dbReference>
<dbReference type="PRINTS" id="PR00320">
    <property type="entry name" value="GPROTEINBRPT"/>
</dbReference>
<organism evidence="5">
    <name type="scientific">Candidatus Kentrum sp. DK</name>
    <dbReference type="NCBI Taxonomy" id="2126562"/>
    <lineage>
        <taxon>Bacteria</taxon>
        <taxon>Pseudomonadati</taxon>
        <taxon>Pseudomonadota</taxon>
        <taxon>Gammaproteobacteria</taxon>
        <taxon>Candidatus Kentrum</taxon>
    </lineage>
</organism>
<dbReference type="Gene3D" id="3.40.50.300">
    <property type="entry name" value="P-loop containing nucleotide triphosphate hydrolases"/>
    <property type="match status" value="1"/>
</dbReference>
<dbReference type="CDD" id="cd00200">
    <property type="entry name" value="WD40"/>
    <property type="match status" value="1"/>
</dbReference>
<dbReference type="GO" id="GO:0005525">
    <property type="term" value="F:GTP binding"/>
    <property type="evidence" value="ECO:0007669"/>
    <property type="project" value="InterPro"/>
</dbReference>
<dbReference type="Pfam" id="PF00071">
    <property type="entry name" value="Ras"/>
    <property type="match status" value="1"/>
</dbReference>
<evidence type="ECO:0000256" key="2">
    <source>
        <dbReference type="ARBA" id="ARBA00022737"/>
    </source>
</evidence>
<dbReference type="PROSITE" id="PS51419">
    <property type="entry name" value="RAB"/>
    <property type="match status" value="1"/>
</dbReference>
<evidence type="ECO:0000256" key="1">
    <source>
        <dbReference type="ARBA" id="ARBA00022574"/>
    </source>
</evidence>
<keyword evidence="1 3" id="KW-0853">WD repeat</keyword>
<feature type="repeat" description="WD" evidence="3">
    <location>
        <begin position="79"/>
        <end position="120"/>
    </location>
</feature>
<dbReference type="SUPFAM" id="SSF50978">
    <property type="entry name" value="WD40 repeat-like"/>
    <property type="match status" value="1"/>
</dbReference>
<dbReference type="GO" id="GO:0003924">
    <property type="term" value="F:GTPase activity"/>
    <property type="evidence" value="ECO:0007669"/>
    <property type="project" value="InterPro"/>
</dbReference>
<feature type="region of interest" description="Disordered" evidence="4">
    <location>
        <begin position="1"/>
        <end position="31"/>
    </location>
</feature>
<feature type="repeat" description="WD" evidence="3">
    <location>
        <begin position="206"/>
        <end position="247"/>
    </location>
</feature>
<dbReference type="InterPro" id="IPR001806">
    <property type="entry name" value="Small_GTPase"/>
</dbReference>
<dbReference type="SMART" id="SM00320">
    <property type="entry name" value="WD40"/>
    <property type="match status" value="6"/>
</dbReference>
<feature type="compositionally biased region" description="Polar residues" evidence="4">
    <location>
        <begin position="1"/>
        <end position="14"/>
    </location>
</feature>